<comment type="cofactor">
    <cofactor evidence="1">
        <name>FAD</name>
        <dbReference type="ChEBI" id="CHEBI:57692"/>
    </cofactor>
</comment>
<dbReference type="InterPro" id="IPR016169">
    <property type="entry name" value="FAD-bd_PCMH_sub2"/>
</dbReference>
<feature type="domain" description="FAD-binding PCMH-type" evidence="6">
    <location>
        <begin position="43"/>
        <end position="213"/>
    </location>
</feature>
<keyword evidence="8" id="KW-1185">Reference proteome</keyword>
<evidence type="ECO:0000256" key="1">
    <source>
        <dbReference type="ARBA" id="ARBA00001974"/>
    </source>
</evidence>
<evidence type="ECO:0000313" key="8">
    <source>
        <dbReference type="Proteomes" id="UP001296706"/>
    </source>
</evidence>
<protein>
    <submittedName>
        <fullName evidence="7">FAD-binding oxidoreductase</fullName>
    </submittedName>
</protein>
<dbReference type="InterPro" id="IPR012951">
    <property type="entry name" value="BBE"/>
</dbReference>
<evidence type="ECO:0000259" key="6">
    <source>
        <dbReference type="PROSITE" id="PS51387"/>
    </source>
</evidence>
<evidence type="ECO:0000256" key="4">
    <source>
        <dbReference type="ARBA" id="ARBA00022827"/>
    </source>
</evidence>
<dbReference type="EMBL" id="JAAXKY010000007">
    <property type="protein sequence ID" value="NMH76306.1"/>
    <property type="molecule type" value="Genomic_DNA"/>
</dbReference>
<evidence type="ECO:0000313" key="7">
    <source>
        <dbReference type="EMBL" id="NMH76306.1"/>
    </source>
</evidence>
<sequence>MPDDFTARALSAAEKLGPLLKGHVLLPADSGYDHAREIWNGGVEHRPALFVMCESTEDVQAAVRAARACGLPLSVRVGGHDWAGRALRHEGLVIDLTRMNVVQIDAGTRVAVVAGGATSADLAGAAADHGLAAVLGTVSMVGVAGFTLAGGYSPLSPRYGLALDNLVGVEVVLADGAVVTADESHNTDLFWALRGGGGNVGVVTSMRIRLHPVRTVLSGPIVFPWSQAEAVLRGHAELAASAPDELGVVGAISSAPGGTPALLLAPVWSGDPAEGERVLARFAALGDPVVHEVRPMPFLDTFAPADARVVNGRHIDFRTRSLADLRPEAVAAIVAAVDARSSELSVISWQYLRGAAARVPVAATAFAQRSDHFMMQIIATWDPSQDPAPHEAWADGLSRALAPYSLPGGYPNVLGPEAADQIAEAYGANLPRLQRLKRELDPDGVFSATPLPV</sequence>
<dbReference type="SUPFAM" id="SSF56176">
    <property type="entry name" value="FAD-binding/transporter-associated domain-like"/>
    <property type="match status" value="1"/>
</dbReference>
<evidence type="ECO:0000256" key="5">
    <source>
        <dbReference type="ARBA" id="ARBA00023002"/>
    </source>
</evidence>
<reference evidence="7 8" key="1">
    <citation type="submission" date="2020-04" db="EMBL/GenBank/DDBJ databases">
        <authorList>
            <person name="Klaysubun C."/>
            <person name="Duangmal K."/>
            <person name="Lipun K."/>
        </authorList>
    </citation>
    <scope>NUCLEOTIDE SEQUENCE [LARGE SCALE GENOMIC DNA]</scope>
    <source>
        <strain evidence="7 8">JCM 11839</strain>
    </source>
</reference>
<dbReference type="InterPro" id="IPR016166">
    <property type="entry name" value="FAD-bd_PCMH"/>
</dbReference>
<dbReference type="InterPro" id="IPR016167">
    <property type="entry name" value="FAD-bd_PCMH_sub1"/>
</dbReference>
<dbReference type="Gene3D" id="3.30.43.10">
    <property type="entry name" value="Uridine Diphospho-n-acetylenolpyruvylglucosamine Reductase, domain 2"/>
    <property type="match status" value="1"/>
</dbReference>
<keyword evidence="5" id="KW-0560">Oxidoreductase</keyword>
<evidence type="ECO:0000256" key="3">
    <source>
        <dbReference type="ARBA" id="ARBA00022630"/>
    </source>
</evidence>
<evidence type="ECO:0000256" key="2">
    <source>
        <dbReference type="ARBA" id="ARBA00005466"/>
    </source>
</evidence>
<dbReference type="PANTHER" id="PTHR42973">
    <property type="entry name" value="BINDING OXIDOREDUCTASE, PUTATIVE (AFU_ORTHOLOGUE AFUA_1G17690)-RELATED"/>
    <property type="match status" value="1"/>
</dbReference>
<proteinExistence type="inferred from homology"/>
<name>A0ABX1R7E7_9PSEU</name>
<dbReference type="PANTHER" id="PTHR42973:SF39">
    <property type="entry name" value="FAD-BINDING PCMH-TYPE DOMAIN-CONTAINING PROTEIN"/>
    <property type="match status" value="1"/>
</dbReference>
<keyword evidence="3" id="KW-0285">Flavoprotein</keyword>
<dbReference type="Gene3D" id="3.30.465.10">
    <property type="match status" value="1"/>
</dbReference>
<dbReference type="Pfam" id="PF01565">
    <property type="entry name" value="FAD_binding_4"/>
    <property type="match status" value="1"/>
</dbReference>
<dbReference type="InterPro" id="IPR036318">
    <property type="entry name" value="FAD-bd_PCMH-like_sf"/>
</dbReference>
<dbReference type="RefSeq" id="WP_169394386.1">
    <property type="nucleotide sequence ID" value="NZ_BAAAJH010000003.1"/>
</dbReference>
<dbReference type="InterPro" id="IPR050416">
    <property type="entry name" value="FAD-linked_Oxidoreductase"/>
</dbReference>
<dbReference type="Proteomes" id="UP001296706">
    <property type="component" value="Unassembled WGS sequence"/>
</dbReference>
<dbReference type="Gene3D" id="3.40.462.20">
    <property type="match status" value="1"/>
</dbReference>
<keyword evidence="4" id="KW-0274">FAD</keyword>
<dbReference type="InterPro" id="IPR006094">
    <property type="entry name" value="Oxid_FAD_bind_N"/>
</dbReference>
<organism evidence="7 8">
    <name type="scientific">Pseudonocardia xinjiangensis</name>
    <dbReference type="NCBI Taxonomy" id="75289"/>
    <lineage>
        <taxon>Bacteria</taxon>
        <taxon>Bacillati</taxon>
        <taxon>Actinomycetota</taxon>
        <taxon>Actinomycetes</taxon>
        <taxon>Pseudonocardiales</taxon>
        <taxon>Pseudonocardiaceae</taxon>
        <taxon>Pseudonocardia</taxon>
    </lineage>
</organism>
<comment type="similarity">
    <text evidence="2">Belongs to the oxygen-dependent FAD-linked oxidoreductase family.</text>
</comment>
<dbReference type="Pfam" id="PF08031">
    <property type="entry name" value="BBE"/>
    <property type="match status" value="1"/>
</dbReference>
<dbReference type="PROSITE" id="PS51387">
    <property type="entry name" value="FAD_PCMH"/>
    <property type="match status" value="1"/>
</dbReference>
<accession>A0ABX1R7E7</accession>
<comment type="caution">
    <text evidence="7">The sequence shown here is derived from an EMBL/GenBank/DDBJ whole genome shotgun (WGS) entry which is preliminary data.</text>
</comment>
<gene>
    <name evidence="7" type="ORF">HF577_04180</name>
</gene>